<feature type="domain" description="BRCT" evidence="2">
    <location>
        <begin position="201"/>
        <end position="309"/>
    </location>
</feature>
<dbReference type="InterPro" id="IPR036420">
    <property type="entry name" value="BRCT_dom_sf"/>
</dbReference>
<dbReference type="Gene3D" id="1.50.10.20">
    <property type="match status" value="1"/>
</dbReference>
<evidence type="ECO:0000259" key="2">
    <source>
        <dbReference type="PROSITE" id="PS50172"/>
    </source>
</evidence>
<dbReference type="InterPro" id="IPR008928">
    <property type="entry name" value="6-hairpin_glycosidase_sf"/>
</dbReference>
<accession>A0AAE0WHX0</accession>
<dbReference type="SUPFAM" id="SSF52113">
    <property type="entry name" value="BRCT domain"/>
    <property type="match status" value="1"/>
</dbReference>
<dbReference type="SUPFAM" id="SSF48208">
    <property type="entry name" value="Six-hairpin glycosidases"/>
    <property type="match status" value="1"/>
</dbReference>
<evidence type="ECO:0000313" key="3">
    <source>
        <dbReference type="EMBL" id="KAK3672210.1"/>
    </source>
</evidence>
<keyword evidence="4" id="KW-1185">Reference proteome</keyword>
<protein>
    <recommendedName>
        <fullName evidence="2">BRCT domain-containing protein</fullName>
    </recommendedName>
</protein>
<feature type="region of interest" description="Disordered" evidence="1">
    <location>
        <begin position="150"/>
        <end position="204"/>
    </location>
</feature>
<dbReference type="PROSITE" id="PS50172">
    <property type="entry name" value="BRCT"/>
    <property type="match status" value="1"/>
</dbReference>
<dbReference type="AlphaFoldDB" id="A0AAE0WHX0"/>
<comment type="caution">
    <text evidence="3">The sequence shown here is derived from an EMBL/GenBank/DDBJ whole genome shotgun (WGS) entry which is preliminary data.</text>
</comment>
<sequence>MPARSTKPPAAAKPSRSIFDPFNSSATGHQRADNTLSGSTSWRDSRSLKLRAQYTGGTGGGKRVSDTVGAGSLDFGQDGRTENGGWVPGAKGLRGEGQKSLWESTPGLAVEKDVERPSKRVKLDVEEKPTKVVNPFTPFWREDGKIRETSWTSHEASPSDLLSPIDPHSSNSTNTSSGQPYTQQATDLSTNTAPADRGQQPPPQIFTNLTFYINGSTAPLISDHKLKYLIASHGGSHSTFLGRRTVTHVLITKPASSGYGRACGGGLAGTKIQKEIAKLKGEKVRFVMVEWVLECVRQGKRVPERGFEGLRLAPKGVGSVAEMFGGGEVLQRYAKQMLAPPWLDTKAARPRSSRRWIPTLLFCILVAGTVNMLMQYSLPALFVGYLGCSTASPTVTDASNAYPTSSPWQWPGPNQGKQGYWFDQLEDTLATMQNTFWNGTYWPTTIQWIGAFMDTLLAASDISFTNALDRYNGGVPGAHSTSTSLTTEIQKYFTEIEAYYGDEDAIQIFGAAYDDAQWVVLEWLEAIKFIDQYDDYAKSSLGQNDIAHFAHRAHIFYNIVQNQFNTSLCGGGITWNPALAPYKNAITNELFLASSIGMYLYYPGDTNTSPYPSPGYLNATNMTLPALPALAAHDPLLLNNAVQEYAWFQSHNFTNAQGLVVDGFHISDNQTTCDERNEMVYTYNQGVLLSGLRGLWEATGDTDYLTDGYNYIKTTINATGWNAQERSTAGQWAGLGRNGIMEDYCDAPANCSQDNQIFKGIYFHHLDLFCEPLPTSTPLVAGLTHTASPSLAASHAAKCASYIPWIEHNAQAALSTRNTTGFIGGWWGASYVNKTQEPWPAYAVPRPGGSTDEWNEPWVLQSEPWSCQGQQGCGIGEVKWGNSGGFGHNGRRMAEGFGGRKRDGGSGRRDANDLGLGRTVETQASGLGVVRAASDFLSRRAAT</sequence>
<feature type="compositionally biased region" description="Polar residues" evidence="1">
    <location>
        <begin position="22"/>
        <end position="42"/>
    </location>
</feature>
<evidence type="ECO:0000256" key="1">
    <source>
        <dbReference type="SAM" id="MobiDB-lite"/>
    </source>
</evidence>
<evidence type="ECO:0000313" key="4">
    <source>
        <dbReference type="Proteomes" id="UP001274830"/>
    </source>
</evidence>
<feature type="region of interest" description="Disordered" evidence="1">
    <location>
        <begin position="891"/>
        <end position="920"/>
    </location>
</feature>
<dbReference type="Gene3D" id="3.40.50.10190">
    <property type="entry name" value="BRCT domain"/>
    <property type="match status" value="1"/>
</dbReference>
<dbReference type="GO" id="GO:0005975">
    <property type="term" value="P:carbohydrate metabolic process"/>
    <property type="evidence" value="ECO:0007669"/>
    <property type="project" value="InterPro"/>
</dbReference>
<dbReference type="Pfam" id="PF16589">
    <property type="entry name" value="BRCT_2"/>
    <property type="match status" value="1"/>
</dbReference>
<name>A0AAE0WHX0_9PEZI</name>
<proteinExistence type="predicted"/>
<reference evidence="3" key="1">
    <citation type="submission" date="2023-07" db="EMBL/GenBank/DDBJ databases">
        <title>Black Yeasts Isolated from many extreme environments.</title>
        <authorList>
            <person name="Coleine C."/>
            <person name="Stajich J.E."/>
            <person name="Selbmann L."/>
        </authorList>
    </citation>
    <scope>NUCLEOTIDE SEQUENCE</scope>
    <source>
        <strain evidence="3">CCFEE 5485</strain>
    </source>
</reference>
<dbReference type="Pfam" id="PF03663">
    <property type="entry name" value="Glyco_hydro_76"/>
    <property type="match status" value="1"/>
</dbReference>
<feature type="compositionally biased region" description="Polar residues" evidence="1">
    <location>
        <begin position="168"/>
        <end position="193"/>
    </location>
</feature>
<dbReference type="PANTHER" id="PTHR47791:SF2">
    <property type="entry name" value="ENDO MANNANASE, GH76 FAMILY (EUROFUNG)"/>
    <property type="match status" value="1"/>
</dbReference>
<organism evidence="3 4">
    <name type="scientific">Recurvomyces mirabilis</name>
    <dbReference type="NCBI Taxonomy" id="574656"/>
    <lineage>
        <taxon>Eukaryota</taxon>
        <taxon>Fungi</taxon>
        <taxon>Dikarya</taxon>
        <taxon>Ascomycota</taxon>
        <taxon>Pezizomycotina</taxon>
        <taxon>Dothideomycetes</taxon>
        <taxon>Dothideomycetidae</taxon>
        <taxon>Mycosphaerellales</taxon>
        <taxon>Teratosphaeriaceae</taxon>
        <taxon>Recurvomyces</taxon>
    </lineage>
</organism>
<dbReference type="EMBL" id="JAUTXT010000035">
    <property type="protein sequence ID" value="KAK3672210.1"/>
    <property type="molecule type" value="Genomic_DNA"/>
</dbReference>
<dbReference type="InterPro" id="IPR005198">
    <property type="entry name" value="Glyco_hydro_76"/>
</dbReference>
<dbReference type="Proteomes" id="UP001274830">
    <property type="component" value="Unassembled WGS sequence"/>
</dbReference>
<gene>
    <name evidence="3" type="ORF">LTR78_007963</name>
</gene>
<dbReference type="InterPro" id="IPR001357">
    <property type="entry name" value="BRCT_dom"/>
</dbReference>
<dbReference type="InterPro" id="IPR053169">
    <property type="entry name" value="MUG_Protein"/>
</dbReference>
<feature type="region of interest" description="Disordered" evidence="1">
    <location>
        <begin position="1"/>
        <end position="108"/>
    </location>
</feature>
<dbReference type="SMART" id="SM00292">
    <property type="entry name" value="BRCT"/>
    <property type="match status" value="1"/>
</dbReference>
<feature type="compositionally biased region" description="Basic and acidic residues" evidence="1">
    <location>
        <begin position="892"/>
        <end position="912"/>
    </location>
</feature>
<dbReference type="PANTHER" id="PTHR47791">
    <property type="entry name" value="MEIOTICALLY UP-REGULATED GENE 191 PROTEIN"/>
    <property type="match status" value="1"/>
</dbReference>